<accession>A0A6C2U1M1</accession>
<dbReference type="RefSeq" id="WP_136079389.1">
    <property type="nucleotide sequence ID" value="NZ_CAAHFG010000001.1"/>
</dbReference>
<dbReference type="AlphaFoldDB" id="A0A6C2U1M1"/>
<evidence type="ECO:0000313" key="2">
    <source>
        <dbReference type="EMBL" id="VGO13852.1"/>
    </source>
</evidence>
<feature type="chain" id="PRO_5025416250" evidence="1">
    <location>
        <begin position="25"/>
        <end position="356"/>
    </location>
</feature>
<sequence>MKSNLNQCCLFAGIVVLSIFKASAAQSEPCYAGEWHKTRLYGHSYSGDGFSEEQYAWIRGNFEYFTIEKPHMRSVYPDPSHEKTSHLTAARLVKNNPRCKPIMIYSIGAAYPKWFESEAKAFVEHPEYFICDDRGAPTHLNLPLRAENDWYVETANRNCAESDLHGIFIDGWRTAVRKHKPNVSYITSKMTGFRLINGFILNRARDGMYDGIGMLDNVDGVFIDSWFRHTCDSVTAGETMIDTCLQVPEDKMFVCFSAHDGWSKTHEFSHAAYLIVAHDKAYYRWVDEGQHLWSQESLMTWHDDFGKRIGRPLGKASKKGYAYHREFEFCTVDIDLEKKTSSIVWKPIGTRDKSKK</sequence>
<feature type="signal peptide" evidence="1">
    <location>
        <begin position="1"/>
        <end position="24"/>
    </location>
</feature>
<dbReference type="Pfam" id="PF14885">
    <property type="entry name" value="GHL15"/>
    <property type="match status" value="1"/>
</dbReference>
<protein>
    <submittedName>
        <fullName evidence="2">Uncharacterized protein</fullName>
    </submittedName>
</protein>
<keyword evidence="3" id="KW-1185">Reference proteome</keyword>
<gene>
    <name evidence="2" type="ORF">PDESU_02409</name>
</gene>
<name>A0A6C2U1M1_PONDE</name>
<dbReference type="Proteomes" id="UP000366872">
    <property type="component" value="Unassembled WGS sequence"/>
</dbReference>
<dbReference type="EMBL" id="CAAHFG010000001">
    <property type="protein sequence ID" value="VGO13852.1"/>
    <property type="molecule type" value="Genomic_DNA"/>
</dbReference>
<organism evidence="2 3">
    <name type="scientific">Pontiella desulfatans</name>
    <dbReference type="NCBI Taxonomy" id="2750659"/>
    <lineage>
        <taxon>Bacteria</taxon>
        <taxon>Pseudomonadati</taxon>
        <taxon>Kiritimatiellota</taxon>
        <taxon>Kiritimatiellia</taxon>
        <taxon>Kiritimatiellales</taxon>
        <taxon>Pontiellaceae</taxon>
        <taxon>Pontiella</taxon>
    </lineage>
</organism>
<evidence type="ECO:0000256" key="1">
    <source>
        <dbReference type="SAM" id="SignalP"/>
    </source>
</evidence>
<evidence type="ECO:0000313" key="3">
    <source>
        <dbReference type="Proteomes" id="UP000366872"/>
    </source>
</evidence>
<proteinExistence type="predicted"/>
<reference evidence="2 3" key="1">
    <citation type="submission" date="2019-04" db="EMBL/GenBank/DDBJ databases">
        <authorList>
            <person name="Van Vliet M D."/>
        </authorList>
    </citation>
    <scope>NUCLEOTIDE SEQUENCE [LARGE SCALE GENOMIC DNA]</scope>
    <source>
        <strain evidence="2 3">F1</strain>
    </source>
</reference>
<dbReference type="InterPro" id="IPR029455">
    <property type="entry name" value="GHL15"/>
</dbReference>
<keyword evidence="1" id="KW-0732">Signal</keyword>